<evidence type="ECO:0000256" key="11">
    <source>
        <dbReference type="ARBA" id="ARBA00023316"/>
    </source>
</evidence>
<dbReference type="PANTHER" id="PTHR21581">
    <property type="entry name" value="D-ALANYL-D-ALANINE CARBOXYPEPTIDASE"/>
    <property type="match status" value="1"/>
</dbReference>
<evidence type="ECO:0000256" key="8">
    <source>
        <dbReference type="ARBA" id="ARBA00022801"/>
    </source>
</evidence>
<dbReference type="SUPFAM" id="SSF56601">
    <property type="entry name" value="beta-lactamase/transpeptidase-like"/>
    <property type="match status" value="1"/>
</dbReference>
<accession>A0A3R8R5G5</accession>
<evidence type="ECO:0000313" key="17">
    <source>
        <dbReference type="EMBL" id="RRR50639.1"/>
    </source>
</evidence>
<feature type="signal peptide" evidence="15">
    <location>
        <begin position="1"/>
        <end position="24"/>
    </location>
</feature>
<keyword evidence="6" id="KW-0645">Protease</keyword>
<evidence type="ECO:0000256" key="13">
    <source>
        <dbReference type="PIRSR" id="PIRSR618044-2"/>
    </source>
</evidence>
<dbReference type="SUPFAM" id="SSF69189">
    <property type="entry name" value="Penicillin-binding protein associated domain"/>
    <property type="match status" value="1"/>
</dbReference>
<dbReference type="Gene3D" id="2.60.410.10">
    <property type="entry name" value="D-Ala-D-Ala carboxypeptidase, C-terminal domain"/>
    <property type="match status" value="1"/>
</dbReference>
<dbReference type="SMART" id="SM00936">
    <property type="entry name" value="PBP5_C"/>
    <property type="match status" value="1"/>
</dbReference>
<evidence type="ECO:0000256" key="6">
    <source>
        <dbReference type="ARBA" id="ARBA00022670"/>
    </source>
</evidence>
<evidence type="ECO:0000256" key="2">
    <source>
        <dbReference type="ARBA" id="ARBA00004752"/>
    </source>
</evidence>
<dbReference type="GO" id="GO:0006508">
    <property type="term" value="P:proteolysis"/>
    <property type="evidence" value="ECO:0007669"/>
    <property type="project" value="UniProtKB-KW"/>
</dbReference>
<keyword evidence="5 17" id="KW-0121">Carboxypeptidase</keyword>
<evidence type="ECO:0000256" key="10">
    <source>
        <dbReference type="ARBA" id="ARBA00022984"/>
    </source>
</evidence>
<evidence type="ECO:0000256" key="4">
    <source>
        <dbReference type="ARBA" id="ARBA00012448"/>
    </source>
</evidence>
<organism evidence="17 18">
    <name type="scientific">Streptococcus suis</name>
    <dbReference type="NCBI Taxonomy" id="1307"/>
    <lineage>
        <taxon>Bacteria</taxon>
        <taxon>Bacillati</taxon>
        <taxon>Bacillota</taxon>
        <taxon>Bacilli</taxon>
        <taxon>Lactobacillales</taxon>
        <taxon>Streptococcaceae</taxon>
        <taxon>Streptococcus</taxon>
    </lineage>
</organism>
<comment type="pathway">
    <text evidence="2">Cell wall biogenesis; peptidoglycan biosynthesis.</text>
</comment>
<dbReference type="GO" id="GO:0071555">
    <property type="term" value="P:cell wall organization"/>
    <property type="evidence" value="ECO:0007669"/>
    <property type="project" value="UniProtKB-KW"/>
</dbReference>
<reference evidence="17 18" key="1">
    <citation type="submission" date="2018-11" db="EMBL/GenBank/DDBJ databases">
        <authorList>
            <person name="Stevens M.J."/>
            <person name="Cernela N."/>
            <person name="Spoerry Serrano N."/>
            <person name="Schmitt S."/>
            <person name="Schrenzel J."/>
            <person name="Stephan R."/>
        </authorList>
    </citation>
    <scope>NUCLEOTIDE SEQUENCE [LARGE SCALE GENOMIC DNA]</scope>
    <source>
        <strain evidence="17 18">PP422</strain>
    </source>
</reference>
<dbReference type="GO" id="GO:0009002">
    <property type="term" value="F:serine-type D-Ala-D-Ala carboxypeptidase activity"/>
    <property type="evidence" value="ECO:0007669"/>
    <property type="project" value="UniProtKB-EC"/>
</dbReference>
<protein>
    <recommendedName>
        <fullName evidence="4">serine-type D-Ala-D-Ala carboxypeptidase</fullName>
        <ecNumber evidence="4">3.4.16.4</ecNumber>
    </recommendedName>
</protein>
<evidence type="ECO:0000256" key="12">
    <source>
        <dbReference type="ARBA" id="ARBA00034000"/>
    </source>
</evidence>
<feature type="chain" id="PRO_5018567882" description="serine-type D-Ala-D-Ala carboxypeptidase" evidence="15">
    <location>
        <begin position="25"/>
        <end position="416"/>
    </location>
</feature>
<dbReference type="Pfam" id="PF00768">
    <property type="entry name" value="Peptidase_S11"/>
    <property type="match status" value="1"/>
</dbReference>
<dbReference type="GO" id="GO:0009252">
    <property type="term" value="P:peptidoglycan biosynthetic process"/>
    <property type="evidence" value="ECO:0007669"/>
    <property type="project" value="UniProtKB-UniPathway"/>
</dbReference>
<evidence type="ECO:0000256" key="1">
    <source>
        <dbReference type="ARBA" id="ARBA00003217"/>
    </source>
</evidence>
<proteinExistence type="inferred from homology"/>
<dbReference type="NCBIfam" id="NF038273">
    <property type="entry name" value="strep_PBP3"/>
    <property type="match status" value="1"/>
</dbReference>
<dbReference type="InterPro" id="IPR012907">
    <property type="entry name" value="Peptidase_S11_C"/>
</dbReference>
<keyword evidence="9" id="KW-0133">Cell shape</keyword>
<comment type="caution">
    <text evidence="17">The sequence shown here is derived from an EMBL/GenBank/DDBJ whole genome shotgun (WGS) entry which is preliminary data.</text>
</comment>
<evidence type="ECO:0000256" key="15">
    <source>
        <dbReference type="SAM" id="SignalP"/>
    </source>
</evidence>
<comment type="similarity">
    <text evidence="3 14">Belongs to the peptidase S11 family.</text>
</comment>
<dbReference type="InterPro" id="IPR037167">
    <property type="entry name" value="Peptidase_S11_C_sf"/>
</dbReference>
<dbReference type="Pfam" id="PF07943">
    <property type="entry name" value="PBP5_C"/>
    <property type="match status" value="1"/>
</dbReference>
<keyword evidence="11" id="KW-0961">Cell wall biogenesis/degradation</keyword>
<dbReference type="InterPro" id="IPR012338">
    <property type="entry name" value="Beta-lactam/transpept-like"/>
</dbReference>
<feature type="binding site" evidence="13">
    <location>
        <position position="243"/>
    </location>
    <ligand>
        <name>substrate</name>
    </ligand>
</feature>
<dbReference type="Gene3D" id="3.40.710.10">
    <property type="entry name" value="DD-peptidase/beta-lactamase superfamily"/>
    <property type="match status" value="1"/>
</dbReference>
<comment type="catalytic activity">
    <reaction evidence="12">
        <text>Preferential cleavage: (Ac)2-L-Lys-D-Ala-|-D-Ala. Also transpeptidation of peptidyl-alanyl moieties that are N-acyl substituents of D-alanine.</text>
        <dbReference type="EC" id="3.4.16.4"/>
    </reaction>
</comment>
<dbReference type="PANTHER" id="PTHR21581:SF11">
    <property type="entry name" value="D-ALANYL-D-ALANINE CARBOXYPEPTIDASE DACA"/>
    <property type="match status" value="1"/>
</dbReference>
<dbReference type="GO" id="GO:0008360">
    <property type="term" value="P:regulation of cell shape"/>
    <property type="evidence" value="ECO:0007669"/>
    <property type="project" value="UniProtKB-KW"/>
</dbReference>
<feature type="domain" description="Peptidase S11 D-Ala-D-Ala carboxypeptidase A C-terminal" evidence="16">
    <location>
        <begin position="297"/>
        <end position="397"/>
    </location>
</feature>
<evidence type="ECO:0000256" key="3">
    <source>
        <dbReference type="ARBA" id="ARBA00007164"/>
    </source>
</evidence>
<dbReference type="InterPro" id="IPR015956">
    <property type="entry name" value="Peniciliin-bd_prot_C_sf"/>
</dbReference>
<evidence type="ECO:0000256" key="9">
    <source>
        <dbReference type="ARBA" id="ARBA00022960"/>
    </source>
</evidence>
<reference evidence="17 18" key="2">
    <citation type="submission" date="2018-12" db="EMBL/GenBank/DDBJ databases">
        <title>Whole-genome sequences of fifteen clinical Streptococcus suis strains isolated from pigs between 2006 and 2018.</title>
        <authorList>
            <person name="Stevens M.J.A."/>
            <person name="Cernela N."/>
            <person name="Spoerry Serrano N."/>
            <person name="Schmitt S."/>
            <person name="Schrenzel J."/>
            <person name="Stephan R."/>
        </authorList>
    </citation>
    <scope>NUCLEOTIDE SEQUENCE [LARGE SCALE GENOMIC DNA]</scope>
    <source>
        <strain evidence="17 18">PP422</strain>
    </source>
</reference>
<dbReference type="AlphaFoldDB" id="A0A3R8R5G5"/>
<keyword evidence="10" id="KW-0573">Peptidoglycan synthesis</keyword>
<dbReference type="Proteomes" id="UP000274117">
    <property type="component" value="Unassembled WGS sequence"/>
</dbReference>
<evidence type="ECO:0000259" key="16">
    <source>
        <dbReference type="SMART" id="SM00936"/>
    </source>
</evidence>
<keyword evidence="7 15" id="KW-0732">Signal</keyword>
<dbReference type="UniPathway" id="UPA00219"/>
<dbReference type="EMBL" id="RSDO01000028">
    <property type="protein sequence ID" value="RRR50639.1"/>
    <property type="molecule type" value="Genomic_DNA"/>
</dbReference>
<gene>
    <name evidence="17" type="ORF">EI998_10060</name>
</gene>
<keyword evidence="8" id="KW-0378">Hydrolase</keyword>
<name>A0A3R8R5G5_STRSU</name>
<evidence type="ECO:0000256" key="7">
    <source>
        <dbReference type="ARBA" id="ARBA00022729"/>
    </source>
</evidence>
<evidence type="ECO:0000313" key="18">
    <source>
        <dbReference type="Proteomes" id="UP000274117"/>
    </source>
</evidence>
<sequence length="416" mass="45789">MKKYSSFLIVFLLSIILGGQTSLAEEQVYQAAAEHAIAIEVETGKILYEKNAHSPASVASISQLLTAYLVYEAIEEGKLTMDSPVAISDFPYKLTLNTEISNVLLESREYTVEQLLRASLIVSANSATMALAEKVAGSEKAFVDLMREKVQSWGIGDATIVNATGLNNSYLGDERYPGTGKEDENKFSAAAIALIARRLVLDHPQVLDITSQQSLTMDGHTYYGGHGMLEGKPYQRAGVDGLKTGYSATAGASLVTTVDQQNMRVLTVILNADHSDIDPDYRYIATTNLLNYVAQHFQSITYLGQGQAFDDSSIEIFNGRVDTSPVVAQRDFRIPIKRSAVELPTASFKSVEGPLEAPLKKGTAAGRLWLHDSDLIGKGYIQEQPSLEMVIEKEVKADIWPVSWWNYFVRYVNEKL</sequence>
<comment type="function">
    <text evidence="1">Removes C-terminal D-alanyl residues from sugar-peptide cell wall precursors.</text>
</comment>
<dbReference type="PRINTS" id="PR00725">
    <property type="entry name" value="DADACBPTASE1"/>
</dbReference>
<dbReference type="InterPro" id="IPR018044">
    <property type="entry name" value="Peptidase_S11"/>
</dbReference>
<dbReference type="EC" id="3.4.16.4" evidence="4"/>
<evidence type="ECO:0000256" key="5">
    <source>
        <dbReference type="ARBA" id="ARBA00022645"/>
    </source>
</evidence>
<evidence type="ECO:0000256" key="14">
    <source>
        <dbReference type="RuleBase" id="RU004016"/>
    </source>
</evidence>
<dbReference type="InterPro" id="IPR001967">
    <property type="entry name" value="Peptidase_S11_N"/>
</dbReference>